<dbReference type="InterPro" id="IPR011519">
    <property type="entry name" value="UnbV_ASPIC"/>
</dbReference>
<dbReference type="InterPro" id="IPR027039">
    <property type="entry name" value="Crtac1"/>
</dbReference>
<dbReference type="Pfam" id="PF07593">
    <property type="entry name" value="UnbV_ASPIC"/>
    <property type="match status" value="1"/>
</dbReference>
<proteinExistence type="predicted"/>
<dbReference type="InterPro" id="IPR013517">
    <property type="entry name" value="FG-GAP"/>
</dbReference>
<comment type="caution">
    <text evidence="3">The sequence shown here is derived from an EMBL/GenBank/DDBJ whole genome shotgun (WGS) entry which is preliminary data.</text>
</comment>
<dbReference type="PROSITE" id="PS51257">
    <property type="entry name" value="PROKAR_LIPOPROTEIN"/>
    <property type="match status" value="1"/>
</dbReference>
<evidence type="ECO:0000256" key="1">
    <source>
        <dbReference type="ARBA" id="ARBA00022729"/>
    </source>
</evidence>
<feature type="domain" description="ASPIC/UnbV" evidence="2">
    <location>
        <begin position="519"/>
        <end position="586"/>
    </location>
</feature>
<keyword evidence="4" id="KW-1185">Reference proteome</keyword>
<name>A0ABT8LKB6_9BACT</name>
<dbReference type="Pfam" id="PF13517">
    <property type="entry name" value="FG-GAP_3"/>
    <property type="match status" value="4"/>
</dbReference>
<evidence type="ECO:0000313" key="4">
    <source>
        <dbReference type="Proteomes" id="UP001172083"/>
    </source>
</evidence>
<dbReference type="Gene3D" id="2.130.10.130">
    <property type="entry name" value="Integrin alpha, N-terminal"/>
    <property type="match status" value="4"/>
</dbReference>
<keyword evidence="1" id="KW-0732">Signal</keyword>
<dbReference type="RefSeq" id="WP_346762076.1">
    <property type="nucleotide sequence ID" value="NZ_JAUJEB010000010.1"/>
</dbReference>
<reference evidence="3" key="1">
    <citation type="submission" date="2023-06" db="EMBL/GenBank/DDBJ databases">
        <title>Genomic of Agaribacillus aureum.</title>
        <authorList>
            <person name="Wang G."/>
        </authorList>
    </citation>
    <scope>NUCLEOTIDE SEQUENCE</scope>
    <source>
        <strain evidence="3">BMA12</strain>
    </source>
</reference>
<dbReference type="SUPFAM" id="SSF69318">
    <property type="entry name" value="Integrin alpha N-terminal domain"/>
    <property type="match status" value="3"/>
</dbReference>
<dbReference type="PANTHER" id="PTHR16026">
    <property type="entry name" value="CARTILAGE ACIDIC PROTEIN 1"/>
    <property type="match status" value="1"/>
</dbReference>
<sequence length="1114" mass="124156">MGKFLLISSLLILASCTQESEDKLFTLLSPNATNINFSNPIKESKDFNVLQYGYLYNGGGVAIGDINNDQLPDIYFSGNLVSNKLYLNQGNFKFRDITEEAGVSADDAWNTGVTMADVNGDGHLDIYVCRSADTRPEARRNLLFINQGDLTFKESARDYGIDDPAYSTQGAFFDYDKDGDLDLYLMNHSTQKYAGFNQITASMKRRQNPNFADKLYRNDEGKFTNVAQEAGIVDNVLGFGLGIGISDINRDGWQDIYISNDYNEQDYLYINNQDGTFSERLEEFIGHVPLFSMGSDIADINNDGYFDIVTLDMLPEDNYRQKLVSGPDNFDKYQRLVQSGFYNQTMRNMLQLNRGGEFFDEIGQFAGISNTDWSWGALLADFDNDGHKDLFISNGYKRDYTNMDFLNFTVQEKLNQQQGKKASAVDEILEKMPSIVVENYAYKNNGDLTFSKMNRDWGFEQVSMSNGAAYADLDDDGDLDLVVNNINESAFVYRNNANTLTDHHYLKVKLSGTKPNQAGIGATVEIFCRGKKYYQEMMPTRGFQSSVNAELTFGLADAESVDTLIITWPDLTVQRLMNVPADQNITLHQKDAQKPTQPDNLPTRLNPLFTENTMENLLDFEHIENDFNDFKREPLLPHMLSTQGPNITKGDINGDGLVDLFIGGAKGSAGALFVQSPSGKFSAVQQDLFETDKQSEDIGALFFDADNDGDLDLYVVSGGSDFPPDSPDLQDRLYINRQGKFQRNEQAIPQMLTSGSCVVAGDQDNDGDLDLFVGGRLAPGQYPIAPRSYLLENDGKGNFKDVTKSWSPALLNPGMVTDALWSDFNQDQLVDLIVVGEWMPIRLFQNNGEKLEEITENAGTGDSEGWWNTILAEDFDRDGDTDYVIGNFGWNSQIQASIAEPASLYAKDFDDNGAIDPIMCYYVQGESYPMFSKDDLQGQINSLKAKYIKYEDYADEKITDIFSQETLKDALLLKAKNLSSSYLENVGNNQFTLSPLPPSTQFSPVYGMVSGDFNEDGNPDLIVAGNFFGTRVKFGRYDANRGICLLGDGSGGFKAMKPFESGLNVRGEVRDVTRLSLNSGADLIIFAKNNSDIQIFRIDNAAASNAEKSLTTTQ</sequence>
<protein>
    <submittedName>
        <fullName evidence="3">VCBS repeat-containing protein</fullName>
    </submittedName>
</protein>
<accession>A0ABT8LKB6</accession>
<dbReference type="Proteomes" id="UP001172083">
    <property type="component" value="Unassembled WGS sequence"/>
</dbReference>
<gene>
    <name evidence="3" type="ORF">QQ020_32005</name>
</gene>
<dbReference type="InterPro" id="IPR028994">
    <property type="entry name" value="Integrin_alpha_N"/>
</dbReference>
<organism evidence="3 4">
    <name type="scientific">Agaribacillus aureus</name>
    <dbReference type="NCBI Taxonomy" id="3051825"/>
    <lineage>
        <taxon>Bacteria</taxon>
        <taxon>Pseudomonadati</taxon>
        <taxon>Bacteroidota</taxon>
        <taxon>Cytophagia</taxon>
        <taxon>Cytophagales</taxon>
        <taxon>Splendidivirgaceae</taxon>
        <taxon>Agaribacillus</taxon>
    </lineage>
</organism>
<evidence type="ECO:0000259" key="2">
    <source>
        <dbReference type="Pfam" id="PF07593"/>
    </source>
</evidence>
<dbReference type="PANTHER" id="PTHR16026:SF0">
    <property type="entry name" value="CARTILAGE ACIDIC PROTEIN 1"/>
    <property type="match status" value="1"/>
</dbReference>
<evidence type="ECO:0000313" key="3">
    <source>
        <dbReference type="EMBL" id="MDN5216738.1"/>
    </source>
</evidence>
<dbReference type="EMBL" id="JAUJEB010000010">
    <property type="protein sequence ID" value="MDN5216738.1"/>
    <property type="molecule type" value="Genomic_DNA"/>
</dbReference>